<feature type="compositionally biased region" description="Low complexity" evidence="9">
    <location>
        <begin position="1"/>
        <end position="17"/>
    </location>
</feature>
<organism evidence="11 12">
    <name type="scientific">Trinickia caryophylli</name>
    <name type="common">Paraburkholderia caryophylli</name>
    <dbReference type="NCBI Taxonomy" id="28094"/>
    <lineage>
        <taxon>Bacteria</taxon>
        <taxon>Pseudomonadati</taxon>
        <taxon>Pseudomonadota</taxon>
        <taxon>Betaproteobacteria</taxon>
        <taxon>Burkholderiales</taxon>
        <taxon>Burkholderiaceae</taxon>
        <taxon>Trinickia</taxon>
    </lineage>
</organism>
<sequence>MKVDSSTTSGLSSQKSGVQSTRQGDAAPVANRGAAAGASIVDGGGATGDANVNLSGLSSQLRSLAASGAADIDVAHVESIKQAIKDGTLSIDTGKIADGILETARNLLQKPQSSGG</sequence>
<comment type="function">
    <text evidence="7">Responsible for the coupling of flagellin expression to flagellar assembly by preventing expression of the flagellin genes when a component of the middle class of proteins is defective. It negatively regulates flagellar genes by inhibiting the activity of FliA by directly binding to FliA.</text>
</comment>
<evidence type="ECO:0000313" key="12">
    <source>
        <dbReference type="Proteomes" id="UP000192911"/>
    </source>
</evidence>
<feature type="domain" description="Anti-sigma-28 factor FlgM C-terminal" evidence="10">
    <location>
        <begin position="52"/>
        <end position="102"/>
    </location>
</feature>
<dbReference type="OrthoDB" id="9181369at2"/>
<evidence type="ECO:0000256" key="5">
    <source>
        <dbReference type="ARBA" id="ARBA00023015"/>
    </source>
</evidence>
<dbReference type="GO" id="GO:0044781">
    <property type="term" value="P:bacterial-type flagellum organization"/>
    <property type="evidence" value="ECO:0007669"/>
    <property type="project" value="UniProtKB-KW"/>
</dbReference>
<evidence type="ECO:0000313" key="11">
    <source>
        <dbReference type="EMBL" id="SMF51682.1"/>
    </source>
</evidence>
<dbReference type="GO" id="GO:0045892">
    <property type="term" value="P:negative regulation of DNA-templated transcription"/>
    <property type="evidence" value="ECO:0007669"/>
    <property type="project" value="InterPro"/>
</dbReference>
<evidence type="ECO:0000256" key="8">
    <source>
        <dbReference type="ARBA" id="ARBA00030117"/>
    </source>
</evidence>
<dbReference type="InterPro" id="IPR007412">
    <property type="entry name" value="FlgM"/>
</dbReference>
<dbReference type="Pfam" id="PF04316">
    <property type="entry name" value="FlgM"/>
    <property type="match status" value="1"/>
</dbReference>
<dbReference type="NCBIfam" id="TIGR03824">
    <property type="entry name" value="FlgM_jcvi"/>
    <property type="match status" value="1"/>
</dbReference>
<keyword evidence="5" id="KW-0805">Transcription regulation</keyword>
<dbReference type="EMBL" id="FXAH01000009">
    <property type="protein sequence ID" value="SMF51682.1"/>
    <property type="molecule type" value="Genomic_DNA"/>
</dbReference>
<keyword evidence="12" id="KW-1185">Reference proteome</keyword>
<comment type="similarity">
    <text evidence="1">Belongs to the FlgM family.</text>
</comment>
<reference evidence="12" key="1">
    <citation type="submission" date="2017-04" db="EMBL/GenBank/DDBJ databases">
        <authorList>
            <person name="Varghese N."/>
            <person name="Submissions S."/>
        </authorList>
    </citation>
    <scope>NUCLEOTIDE SEQUENCE [LARGE SCALE GENOMIC DNA]</scope>
    <source>
        <strain evidence="12">Ballard 720</strain>
    </source>
</reference>
<dbReference type="InterPro" id="IPR031316">
    <property type="entry name" value="FlgM_C"/>
</dbReference>
<keyword evidence="4" id="KW-1005">Bacterial flagellum biogenesis</keyword>
<dbReference type="Proteomes" id="UP000192911">
    <property type="component" value="Unassembled WGS sequence"/>
</dbReference>
<keyword evidence="3" id="KW-0678">Repressor</keyword>
<evidence type="ECO:0000256" key="2">
    <source>
        <dbReference type="ARBA" id="ARBA00017823"/>
    </source>
</evidence>
<dbReference type="InterPro" id="IPR035890">
    <property type="entry name" value="Anti-sigma-28_factor_FlgM_sf"/>
</dbReference>
<dbReference type="SUPFAM" id="SSF101498">
    <property type="entry name" value="Anti-sigma factor FlgM"/>
    <property type="match status" value="1"/>
</dbReference>
<evidence type="ECO:0000256" key="1">
    <source>
        <dbReference type="ARBA" id="ARBA00005322"/>
    </source>
</evidence>
<keyword evidence="6" id="KW-0804">Transcription</keyword>
<feature type="region of interest" description="Disordered" evidence="9">
    <location>
        <begin position="1"/>
        <end position="33"/>
    </location>
</feature>
<dbReference type="GeneID" id="95549941"/>
<evidence type="ECO:0000256" key="7">
    <source>
        <dbReference type="ARBA" id="ARBA00024739"/>
    </source>
</evidence>
<evidence type="ECO:0000256" key="3">
    <source>
        <dbReference type="ARBA" id="ARBA00022491"/>
    </source>
</evidence>
<dbReference type="AlphaFoldDB" id="A0A1X7FG98"/>
<evidence type="ECO:0000256" key="6">
    <source>
        <dbReference type="ARBA" id="ARBA00023163"/>
    </source>
</evidence>
<gene>
    <name evidence="11" type="ORF">SAMN06295900_1094</name>
</gene>
<dbReference type="STRING" id="28094.SAMN06295900_1094"/>
<evidence type="ECO:0000256" key="4">
    <source>
        <dbReference type="ARBA" id="ARBA00022795"/>
    </source>
</evidence>
<dbReference type="RefSeq" id="WP_085228572.1">
    <property type="nucleotide sequence ID" value="NZ_BSQD01000009.1"/>
</dbReference>
<name>A0A1X7FG98_TRICW</name>
<protein>
    <recommendedName>
        <fullName evidence="2">Negative regulator of flagellin synthesis</fullName>
    </recommendedName>
    <alternativeName>
        <fullName evidence="8">Anti-sigma-28 factor</fullName>
    </alternativeName>
</protein>
<evidence type="ECO:0000256" key="9">
    <source>
        <dbReference type="SAM" id="MobiDB-lite"/>
    </source>
</evidence>
<proteinExistence type="inferred from homology"/>
<evidence type="ECO:0000259" key="10">
    <source>
        <dbReference type="Pfam" id="PF04316"/>
    </source>
</evidence>
<feature type="compositionally biased region" description="Low complexity" evidence="9">
    <location>
        <begin position="24"/>
        <end position="33"/>
    </location>
</feature>
<accession>A0A1X7FG98</accession>